<gene>
    <name evidence="2" type="ORF">GCM10007924_22220</name>
</gene>
<dbReference type="EMBL" id="BSNF01000008">
    <property type="protein sequence ID" value="GLQ07001.1"/>
    <property type="molecule type" value="Genomic_DNA"/>
</dbReference>
<dbReference type="Proteomes" id="UP001161409">
    <property type="component" value="Unassembled WGS sequence"/>
</dbReference>
<accession>A0ABQ5U928</accession>
<feature type="region of interest" description="Disordered" evidence="1">
    <location>
        <begin position="57"/>
        <end position="77"/>
    </location>
</feature>
<reference evidence="2" key="2">
    <citation type="submission" date="2023-01" db="EMBL/GenBank/DDBJ databases">
        <title>Draft genome sequence of Sneathiella chinensis strain NBRC 103408.</title>
        <authorList>
            <person name="Sun Q."/>
            <person name="Mori K."/>
        </authorList>
    </citation>
    <scope>NUCLEOTIDE SEQUENCE</scope>
    <source>
        <strain evidence="2">NBRC 103408</strain>
    </source>
</reference>
<comment type="caution">
    <text evidence="2">The sequence shown here is derived from an EMBL/GenBank/DDBJ whole genome shotgun (WGS) entry which is preliminary data.</text>
</comment>
<evidence type="ECO:0000313" key="2">
    <source>
        <dbReference type="EMBL" id="GLQ07001.1"/>
    </source>
</evidence>
<reference evidence="2" key="1">
    <citation type="journal article" date="2014" name="Int. J. Syst. Evol. Microbiol.">
        <title>Complete genome of a new Firmicutes species belonging to the dominant human colonic microbiota ('Ruminococcus bicirculans') reveals two chromosomes and a selective capacity to utilize plant glucans.</title>
        <authorList>
            <consortium name="NISC Comparative Sequencing Program"/>
            <person name="Wegmann U."/>
            <person name="Louis P."/>
            <person name="Goesmann A."/>
            <person name="Henrissat B."/>
            <person name="Duncan S.H."/>
            <person name="Flint H.J."/>
        </authorList>
    </citation>
    <scope>NUCLEOTIDE SEQUENCE</scope>
    <source>
        <strain evidence="2">NBRC 103408</strain>
    </source>
</reference>
<sequence>MAITDTEWEQLNAYLDGELDEQSHVAFERLLTVRPDLRIEQKRLLALKTGLGAMGRMDMAPIPEEQPSRPRQPFRDKLPVRPSVRRWAAAVLLASAIGASWLVWDGMIDTAPHKTPADYHTAFSGKTYLLPETGPRLMVSSVGNTRFTIPDLYASALVLADVVLDTEDGRDVVAMHYRGRNGCQLTLVAAQQPGGTDAPASATLAGLRTADWRHGEFTFHMMASGMDPERFQTILDYAKEETGRNAEPLEPLRMAMQETYAKSRPCA</sequence>
<name>A0ABQ5U928_9PROT</name>
<dbReference type="RefSeq" id="WP_169561088.1">
    <property type="nucleotide sequence ID" value="NZ_BSNF01000008.1"/>
</dbReference>
<protein>
    <submittedName>
        <fullName evidence="2">Anti-sigma factor</fullName>
    </submittedName>
</protein>
<keyword evidence="3" id="KW-1185">Reference proteome</keyword>
<organism evidence="2 3">
    <name type="scientific">Sneathiella chinensis</name>
    <dbReference type="NCBI Taxonomy" id="349750"/>
    <lineage>
        <taxon>Bacteria</taxon>
        <taxon>Pseudomonadati</taxon>
        <taxon>Pseudomonadota</taxon>
        <taxon>Alphaproteobacteria</taxon>
        <taxon>Sneathiellales</taxon>
        <taxon>Sneathiellaceae</taxon>
        <taxon>Sneathiella</taxon>
    </lineage>
</organism>
<proteinExistence type="predicted"/>
<evidence type="ECO:0000313" key="3">
    <source>
        <dbReference type="Proteomes" id="UP001161409"/>
    </source>
</evidence>
<evidence type="ECO:0000256" key="1">
    <source>
        <dbReference type="SAM" id="MobiDB-lite"/>
    </source>
</evidence>